<dbReference type="AlphaFoldDB" id="A0A1I7WJ04"/>
<keyword evidence="1" id="KW-0812">Transmembrane</keyword>
<dbReference type="Proteomes" id="UP000095283">
    <property type="component" value="Unplaced"/>
</dbReference>
<sequence>MLLKHANQYALYLVRVLCITLLSNIAFSVLKPVNLMSMTDNALGHHERRKLMLLNHY</sequence>
<evidence type="ECO:0000313" key="3">
    <source>
        <dbReference type="WBParaSite" id="Hba_04997"/>
    </source>
</evidence>
<keyword evidence="1" id="KW-1133">Transmembrane helix</keyword>
<reference evidence="3" key="1">
    <citation type="submission" date="2016-11" db="UniProtKB">
        <authorList>
            <consortium name="WormBaseParasite"/>
        </authorList>
    </citation>
    <scope>IDENTIFICATION</scope>
</reference>
<protein>
    <submittedName>
        <fullName evidence="3">MFS transporter</fullName>
    </submittedName>
</protein>
<keyword evidence="1" id="KW-0472">Membrane</keyword>
<accession>A0A1I7WJ04</accession>
<evidence type="ECO:0000313" key="2">
    <source>
        <dbReference type="Proteomes" id="UP000095283"/>
    </source>
</evidence>
<evidence type="ECO:0000256" key="1">
    <source>
        <dbReference type="SAM" id="Phobius"/>
    </source>
</evidence>
<organism evidence="2 3">
    <name type="scientific">Heterorhabditis bacteriophora</name>
    <name type="common">Entomopathogenic nematode worm</name>
    <dbReference type="NCBI Taxonomy" id="37862"/>
    <lineage>
        <taxon>Eukaryota</taxon>
        <taxon>Metazoa</taxon>
        <taxon>Ecdysozoa</taxon>
        <taxon>Nematoda</taxon>
        <taxon>Chromadorea</taxon>
        <taxon>Rhabditida</taxon>
        <taxon>Rhabditina</taxon>
        <taxon>Rhabditomorpha</taxon>
        <taxon>Strongyloidea</taxon>
        <taxon>Heterorhabditidae</taxon>
        <taxon>Heterorhabditis</taxon>
    </lineage>
</organism>
<dbReference type="WBParaSite" id="Hba_04997">
    <property type="protein sequence ID" value="Hba_04997"/>
    <property type="gene ID" value="Hba_04997"/>
</dbReference>
<name>A0A1I7WJ04_HETBA</name>
<keyword evidence="2" id="KW-1185">Reference proteome</keyword>
<feature type="transmembrane region" description="Helical" evidence="1">
    <location>
        <begin position="12"/>
        <end position="30"/>
    </location>
</feature>
<proteinExistence type="predicted"/>